<dbReference type="Proteomes" id="UP000676325">
    <property type="component" value="Unassembled WGS sequence"/>
</dbReference>
<dbReference type="AlphaFoldDB" id="A0A941E8N1"/>
<dbReference type="InterPro" id="IPR026337">
    <property type="entry name" value="AKG_HExxH"/>
</dbReference>
<accession>A0A941E8N1</accession>
<name>A0A941E8N1_9ACTN</name>
<reference evidence="1" key="1">
    <citation type="submission" date="2021-04" db="EMBL/GenBank/DDBJ databases">
        <title>Genome based classification of Actinospica acidithermotolerans sp. nov., an actinobacterium isolated from an Indonesian hot spring.</title>
        <authorList>
            <person name="Kusuma A.B."/>
            <person name="Putra K.E."/>
            <person name="Nafisah S."/>
            <person name="Loh J."/>
            <person name="Nouioui I."/>
            <person name="Goodfellow M."/>
        </authorList>
    </citation>
    <scope>NUCLEOTIDE SEQUENCE</scope>
    <source>
        <strain evidence="1">MGRD01-02</strain>
    </source>
</reference>
<dbReference type="EMBL" id="JAGSOH010000009">
    <property type="protein sequence ID" value="MBR7825817.1"/>
    <property type="molecule type" value="Genomic_DNA"/>
</dbReference>
<evidence type="ECO:0008006" key="3">
    <source>
        <dbReference type="Google" id="ProtNLM"/>
    </source>
</evidence>
<dbReference type="RefSeq" id="WP_212516972.1">
    <property type="nucleotide sequence ID" value="NZ_JAGSOH010000009.1"/>
</dbReference>
<organism evidence="1 2">
    <name type="scientific">Actinospica acidithermotolerans</name>
    <dbReference type="NCBI Taxonomy" id="2828514"/>
    <lineage>
        <taxon>Bacteria</taxon>
        <taxon>Bacillati</taxon>
        <taxon>Actinomycetota</taxon>
        <taxon>Actinomycetes</taxon>
        <taxon>Catenulisporales</taxon>
        <taxon>Actinospicaceae</taxon>
        <taxon>Actinospica</taxon>
    </lineage>
</organism>
<proteinExistence type="predicted"/>
<gene>
    <name evidence="1" type="ORF">KDK95_05815</name>
</gene>
<evidence type="ECO:0000313" key="1">
    <source>
        <dbReference type="EMBL" id="MBR7825817.1"/>
    </source>
</evidence>
<dbReference type="NCBIfam" id="TIGR04267">
    <property type="entry name" value="mod_HExxH"/>
    <property type="match status" value="1"/>
</dbReference>
<evidence type="ECO:0000313" key="2">
    <source>
        <dbReference type="Proteomes" id="UP000676325"/>
    </source>
</evidence>
<keyword evidence="2" id="KW-1185">Reference proteome</keyword>
<protein>
    <recommendedName>
        <fullName evidence="3">HEXXH motif domain-containing protein</fullName>
    </recommendedName>
</protein>
<sequence length="309" mass="34051">MTELSTLTAPIDAEVARWRADQLPRIHRVLDSSAGGTAATANAPGSLAVEFAIDHHRLQGAEDAARSRDASSLGWYRSHDAASFGNLRLPEPWQGHILPHIDPASLENSPIADAPYYLLGQESRPAESELQHLALAALSAAAREGFGPLIDQHAAIICLLRERVIGQTMASWSITRLPGTVYTDHAGDPYILGRDLVHEAAHNWLNSALTLRRISLDDQTWFYSPWKELKRPAFGYLHACWAFPLTMIYASEVLRHLDGPVADFLATYLDKQTALLAHTDTDHERAVAMVSDASLQNVLRTVYVKARAL</sequence>
<comment type="caution">
    <text evidence="1">The sequence shown here is derived from an EMBL/GenBank/DDBJ whole genome shotgun (WGS) entry which is preliminary data.</text>
</comment>